<dbReference type="SUPFAM" id="SSF51735">
    <property type="entry name" value="NAD(P)-binding Rossmann-fold domains"/>
    <property type="match status" value="1"/>
</dbReference>
<evidence type="ECO:0000259" key="3">
    <source>
        <dbReference type="Pfam" id="PF08240"/>
    </source>
</evidence>
<dbReference type="SUPFAM" id="SSF50129">
    <property type="entry name" value="GroES-like"/>
    <property type="match status" value="1"/>
</dbReference>
<dbReference type="CDD" id="cd08261">
    <property type="entry name" value="Zn_ADH7"/>
    <property type="match status" value="1"/>
</dbReference>
<keyword evidence="1" id="KW-0560">Oxidoreductase</keyword>
<gene>
    <name evidence="4" type="ORF">DI533_21895</name>
</gene>
<feature type="domain" description="Alcohol dehydrogenase-like N-terminal" evidence="3">
    <location>
        <begin position="25"/>
        <end position="131"/>
    </location>
</feature>
<dbReference type="Pfam" id="PF00107">
    <property type="entry name" value="ADH_zinc_N"/>
    <property type="match status" value="1"/>
</dbReference>
<dbReference type="InterPro" id="IPR050129">
    <property type="entry name" value="Zn_alcohol_dh"/>
</dbReference>
<evidence type="ECO:0000313" key="4">
    <source>
        <dbReference type="EMBL" id="PZQ94597.1"/>
    </source>
</evidence>
<sequence length="337" mass="35908">MRVVVCPQPHQIAIETRDMAVANTDEALLRIKRVGICGTDYHIYGGLHPFLNYPRVIGHEISAVVEQAPAGSGFTAGQLVVVNPYIACGTCRACAAGKPNCCMRIAVLGVHKDGGMAELLALPLRNLVPAKDLDADQAASVEFLAIGAHAVRRGEVAPGMKVLVIGAGPIGLGTALFASIAGAEVTIADRNLDRLKLVLSLKQFDRSLLVDADFPAAVAAATNGDGFDVVLDATGSPASMEASFAHVAHGGAMVLVGLVKAMISFDDPEFHRREMSLLASRNATREDFDNVILAIRNREIDISRLVTHRTTLDRVTTDLPRWAKDKAGLIKAMVEFE</sequence>
<dbReference type="InterPro" id="IPR011032">
    <property type="entry name" value="GroES-like_sf"/>
</dbReference>
<proteinExistence type="predicted"/>
<dbReference type="EMBL" id="QFQS01000017">
    <property type="protein sequence ID" value="PZQ94597.1"/>
    <property type="molecule type" value="Genomic_DNA"/>
</dbReference>
<evidence type="ECO:0000313" key="5">
    <source>
        <dbReference type="Proteomes" id="UP000248975"/>
    </source>
</evidence>
<dbReference type="InterPro" id="IPR013149">
    <property type="entry name" value="ADH-like_C"/>
</dbReference>
<dbReference type="Gene3D" id="3.90.180.10">
    <property type="entry name" value="Medium-chain alcohol dehydrogenases, catalytic domain"/>
    <property type="match status" value="1"/>
</dbReference>
<dbReference type="PANTHER" id="PTHR43401:SF3">
    <property type="entry name" value="L-GALACTONATE-5-DEHYDROGENASE"/>
    <property type="match status" value="1"/>
</dbReference>
<organism evidence="4 5">
    <name type="scientific">Cereibacter sphaeroides</name>
    <name type="common">Rhodobacter sphaeroides</name>
    <dbReference type="NCBI Taxonomy" id="1063"/>
    <lineage>
        <taxon>Bacteria</taxon>
        <taxon>Pseudomonadati</taxon>
        <taxon>Pseudomonadota</taxon>
        <taxon>Alphaproteobacteria</taxon>
        <taxon>Rhodobacterales</taxon>
        <taxon>Paracoccaceae</taxon>
        <taxon>Cereibacter</taxon>
    </lineage>
</organism>
<protein>
    <submittedName>
        <fullName evidence="4">Dehydrogenase</fullName>
    </submittedName>
</protein>
<dbReference type="AlphaFoldDB" id="A0A2W5TG21"/>
<dbReference type="InterPro" id="IPR013154">
    <property type="entry name" value="ADH-like_N"/>
</dbReference>
<dbReference type="InterPro" id="IPR036291">
    <property type="entry name" value="NAD(P)-bd_dom_sf"/>
</dbReference>
<accession>A0A2W5TG21</accession>
<feature type="domain" description="Alcohol dehydrogenase-like C-terminal" evidence="2">
    <location>
        <begin position="169"/>
        <end position="292"/>
    </location>
</feature>
<dbReference type="Pfam" id="PF08240">
    <property type="entry name" value="ADH_N"/>
    <property type="match status" value="1"/>
</dbReference>
<name>A0A2W5TG21_CERSP</name>
<evidence type="ECO:0000259" key="2">
    <source>
        <dbReference type="Pfam" id="PF00107"/>
    </source>
</evidence>
<evidence type="ECO:0000256" key="1">
    <source>
        <dbReference type="ARBA" id="ARBA00023002"/>
    </source>
</evidence>
<dbReference type="Gene3D" id="3.40.50.720">
    <property type="entry name" value="NAD(P)-binding Rossmann-like Domain"/>
    <property type="match status" value="1"/>
</dbReference>
<dbReference type="PANTHER" id="PTHR43401">
    <property type="entry name" value="L-THREONINE 3-DEHYDROGENASE"/>
    <property type="match status" value="1"/>
</dbReference>
<dbReference type="Proteomes" id="UP000248975">
    <property type="component" value="Unassembled WGS sequence"/>
</dbReference>
<dbReference type="GO" id="GO:0016491">
    <property type="term" value="F:oxidoreductase activity"/>
    <property type="evidence" value="ECO:0007669"/>
    <property type="project" value="UniProtKB-KW"/>
</dbReference>
<reference evidence="4 5" key="1">
    <citation type="submission" date="2017-08" db="EMBL/GenBank/DDBJ databases">
        <title>Infants hospitalized years apart are colonized by the same room-sourced microbial strains.</title>
        <authorList>
            <person name="Brooks B."/>
            <person name="Olm M.R."/>
            <person name="Firek B.A."/>
            <person name="Baker R."/>
            <person name="Thomas B.C."/>
            <person name="Morowitz M.J."/>
            <person name="Banfield J.F."/>
        </authorList>
    </citation>
    <scope>NUCLEOTIDE SEQUENCE [LARGE SCALE GENOMIC DNA]</scope>
    <source>
        <strain evidence="4">S2_003_000_R2_11</strain>
    </source>
</reference>
<comment type="caution">
    <text evidence="4">The sequence shown here is derived from an EMBL/GenBank/DDBJ whole genome shotgun (WGS) entry which is preliminary data.</text>
</comment>